<dbReference type="GO" id="GO:0003839">
    <property type="term" value="F:gamma-glutamylcyclotransferase activity"/>
    <property type="evidence" value="ECO:0007669"/>
    <property type="project" value="UniProtKB-EC"/>
</dbReference>
<dbReference type="PANTHER" id="PTHR12935">
    <property type="entry name" value="GAMMA-GLUTAMYLCYCLOTRANSFERASE"/>
    <property type="match status" value="1"/>
</dbReference>
<accession>A0A5N5D3E7</accession>
<proteinExistence type="predicted"/>
<evidence type="ECO:0000256" key="4">
    <source>
        <dbReference type="PIRSR" id="PIRSR617939-2"/>
    </source>
</evidence>
<keyword evidence="7" id="KW-1185">Reference proteome</keyword>
<gene>
    <name evidence="6" type="ORF">DBV05_g9139</name>
</gene>
<dbReference type="Gene3D" id="3.10.490.10">
    <property type="entry name" value="Gamma-glutamyl cyclotransferase-like"/>
    <property type="match status" value="1"/>
</dbReference>
<evidence type="ECO:0000256" key="5">
    <source>
        <dbReference type="SAM" id="MobiDB-lite"/>
    </source>
</evidence>
<keyword evidence="2" id="KW-0456">Lyase</keyword>
<feature type="binding site" evidence="4">
    <location>
        <begin position="28"/>
        <end position="33"/>
    </location>
    <ligand>
        <name>substrate</name>
    </ligand>
</feature>
<comment type="caution">
    <text evidence="6">The sequence shown here is derived from an EMBL/GenBank/DDBJ whole genome shotgun (WGS) entry which is preliminary data.</text>
</comment>
<dbReference type="CDD" id="cd06661">
    <property type="entry name" value="GGCT_like"/>
    <property type="match status" value="1"/>
</dbReference>
<evidence type="ECO:0000313" key="6">
    <source>
        <dbReference type="EMBL" id="KAB2572209.1"/>
    </source>
</evidence>
<feature type="compositionally biased region" description="Basic and acidic residues" evidence="5">
    <location>
        <begin position="1"/>
        <end position="12"/>
    </location>
</feature>
<feature type="active site" description="Proton acceptor" evidence="3">
    <location>
        <position position="132"/>
    </location>
</feature>
<dbReference type="EMBL" id="VCHE01000083">
    <property type="protein sequence ID" value="KAB2572209.1"/>
    <property type="molecule type" value="Genomic_DNA"/>
</dbReference>
<feature type="region of interest" description="Disordered" evidence="5">
    <location>
        <begin position="1"/>
        <end position="21"/>
    </location>
</feature>
<dbReference type="AlphaFoldDB" id="A0A5N5D3E7"/>
<dbReference type="SUPFAM" id="SSF110857">
    <property type="entry name" value="Gamma-glutamyl cyclotransferase-like"/>
    <property type="match status" value="1"/>
</dbReference>
<dbReference type="OrthoDB" id="2924818at2759"/>
<dbReference type="InterPro" id="IPR017939">
    <property type="entry name" value="G-Glutamylcylcotransferase"/>
</dbReference>
<dbReference type="InterPro" id="IPR013024">
    <property type="entry name" value="GGCT-like"/>
</dbReference>
<dbReference type="Proteomes" id="UP000325902">
    <property type="component" value="Unassembled WGS sequence"/>
</dbReference>
<feature type="region of interest" description="Disordered" evidence="5">
    <location>
        <begin position="84"/>
        <end position="105"/>
    </location>
</feature>
<dbReference type="PANTHER" id="PTHR12935:SF0">
    <property type="entry name" value="GAMMA-GLUTAMYLCYCLOTRANSFERASE"/>
    <property type="match status" value="1"/>
</dbReference>
<evidence type="ECO:0000313" key="7">
    <source>
        <dbReference type="Proteomes" id="UP000325902"/>
    </source>
</evidence>
<sequence length="248" mass="27049">MPALRDLDHSDDAATAGPTSSTRRPTLYFAYGSNLWLAQMRRRCPSSVYLGVARLRSSSNGSHWRWVINERGYANVVEIPTPFSVATAHEGQEKEKDGDGDEDDENEDVVYGIVYALPPAPSADEESLDVAEGVPIAYGKEYHAVDFWPCRAQKPPPVIDGGAGEEGAGPGVEVVSPAELFVNVADELAAPPQRVEGVLVYVDRLRTAEGVPKEEYVGRMNEAVRDAVALGVPRGWVERCVRRFIPAE</sequence>
<evidence type="ECO:0000256" key="1">
    <source>
        <dbReference type="ARBA" id="ARBA00012346"/>
    </source>
</evidence>
<reference evidence="6 7" key="1">
    <citation type="journal article" date="2019" name="Sci. Rep.">
        <title>A multi-omics analysis of the grapevine pathogen Lasiodiplodia theobromae reveals that temperature affects the expression of virulence- and pathogenicity-related genes.</title>
        <authorList>
            <person name="Felix C."/>
            <person name="Meneses R."/>
            <person name="Goncalves M.F.M."/>
            <person name="Tilleman L."/>
            <person name="Duarte A.S."/>
            <person name="Jorrin-Novo J.V."/>
            <person name="Van de Peer Y."/>
            <person name="Deforce D."/>
            <person name="Van Nieuwerburgh F."/>
            <person name="Esteves A.C."/>
            <person name="Alves A."/>
        </authorList>
    </citation>
    <scope>NUCLEOTIDE SEQUENCE [LARGE SCALE GENOMIC DNA]</scope>
    <source>
        <strain evidence="6 7">LA-SOL3</strain>
    </source>
</reference>
<protein>
    <recommendedName>
        <fullName evidence="1">gamma-glutamylcyclotransferase</fullName>
        <ecNumber evidence="1">4.3.2.9</ecNumber>
    </recommendedName>
</protein>
<evidence type="ECO:0000256" key="2">
    <source>
        <dbReference type="ARBA" id="ARBA00023239"/>
    </source>
</evidence>
<name>A0A5N5D3E7_9PEZI</name>
<organism evidence="6 7">
    <name type="scientific">Lasiodiplodia theobromae</name>
    <dbReference type="NCBI Taxonomy" id="45133"/>
    <lineage>
        <taxon>Eukaryota</taxon>
        <taxon>Fungi</taxon>
        <taxon>Dikarya</taxon>
        <taxon>Ascomycota</taxon>
        <taxon>Pezizomycotina</taxon>
        <taxon>Dothideomycetes</taxon>
        <taxon>Dothideomycetes incertae sedis</taxon>
        <taxon>Botryosphaeriales</taxon>
        <taxon>Botryosphaeriaceae</taxon>
        <taxon>Lasiodiplodia</taxon>
    </lineage>
</organism>
<dbReference type="EC" id="4.3.2.9" evidence="1"/>
<dbReference type="InterPro" id="IPR036568">
    <property type="entry name" value="GGCT-like_sf"/>
</dbReference>
<evidence type="ECO:0000256" key="3">
    <source>
        <dbReference type="PIRSR" id="PIRSR617939-1"/>
    </source>
</evidence>